<feature type="transmembrane region" description="Helical" evidence="13">
    <location>
        <begin position="467"/>
        <end position="494"/>
    </location>
</feature>
<protein>
    <recommendedName>
        <fullName evidence="11">Sodium/hydrogen exchanger</fullName>
    </recommendedName>
</protein>
<comment type="similarity">
    <text evidence="11">Belongs to the monovalent cation:proton antiporter 1 (CPA1) transporter (TC 2.A.36) family.</text>
</comment>
<evidence type="ECO:0000256" key="9">
    <source>
        <dbReference type="ARBA" id="ARBA00023136"/>
    </source>
</evidence>
<comment type="subcellular location">
    <subcellularLocation>
        <location evidence="1">Golgi apparatus membrane</location>
        <topology evidence="1">Multi-pass membrane protein</topology>
    </subcellularLocation>
</comment>
<evidence type="ECO:0000313" key="16">
    <source>
        <dbReference type="Proteomes" id="UP001054945"/>
    </source>
</evidence>
<dbReference type="Gene3D" id="6.10.140.1330">
    <property type="match status" value="1"/>
</dbReference>
<evidence type="ECO:0000256" key="12">
    <source>
        <dbReference type="SAM" id="MobiDB-lite"/>
    </source>
</evidence>
<evidence type="ECO:0000256" key="8">
    <source>
        <dbReference type="ARBA" id="ARBA00023065"/>
    </source>
</evidence>
<dbReference type="GO" id="GO:0015386">
    <property type="term" value="F:potassium:proton antiporter activity"/>
    <property type="evidence" value="ECO:0007669"/>
    <property type="project" value="TreeGrafter"/>
</dbReference>
<feature type="transmembrane region" description="Helical" evidence="13">
    <location>
        <begin position="109"/>
        <end position="130"/>
    </location>
</feature>
<evidence type="ECO:0000256" key="4">
    <source>
        <dbReference type="ARBA" id="ARBA00022692"/>
    </source>
</evidence>
<feature type="transmembrane region" description="Helical" evidence="13">
    <location>
        <begin position="333"/>
        <end position="361"/>
    </location>
</feature>
<keyword evidence="4 11" id="KW-0812">Transmembrane</keyword>
<evidence type="ECO:0000256" key="11">
    <source>
        <dbReference type="RuleBase" id="RU003722"/>
    </source>
</evidence>
<feature type="transmembrane region" description="Helical" evidence="13">
    <location>
        <begin position="437"/>
        <end position="455"/>
    </location>
</feature>
<dbReference type="AlphaFoldDB" id="A0AAV4XTZ2"/>
<dbReference type="InterPro" id="IPR004709">
    <property type="entry name" value="NaH_exchanger"/>
</dbReference>
<feature type="region of interest" description="Disordered" evidence="12">
    <location>
        <begin position="59"/>
        <end position="84"/>
    </location>
</feature>
<dbReference type="NCBIfam" id="TIGR00840">
    <property type="entry name" value="b_cpa1"/>
    <property type="match status" value="1"/>
</dbReference>
<feature type="transmembrane region" description="Helical" evidence="13">
    <location>
        <begin position="403"/>
        <end position="425"/>
    </location>
</feature>
<evidence type="ECO:0000256" key="3">
    <source>
        <dbReference type="ARBA" id="ARBA00022449"/>
    </source>
</evidence>
<dbReference type="Proteomes" id="UP001054945">
    <property type="component" value="Unassembled WGS sequence"/>
</dbReference>
<evidence type="ECO:0000256" key="10">
    <source>
        <dbReference type="ARBA" id="ARBA00023201"/>
    </source>
</evidence>
<evidence type="ECO:0000259" key="14">
    <source>
        <dbReference type="Pfam" id="PF00999"/>
    </source>
</evidence>
<keyword evidence="5 13" id="KW-1133">Transmembrane helix</keyword>
<dbReference type="EMBL" id="BPLR01018321">
    <property type="protein sequence ID" value="GIY98631.1"/>
    <property type="molecule type" value="Genomic_DNA"/>
</dbReference>
<keyword evidence="16" id="KW-1185">Reference proteome</keyword>
<keyword evidence="9 13" id="KW-0472">Membrane</keyword>
<feature type="transmembrane region" description="Helical" evidence="13">
    <location>
        <begin position="189"/>
        <end position="214"/>
    </location>
</feature>
<reference evidence="15 16" key="1">
    <citation type="submission" date="2021-06" db="EMBL/GenBank/DDBJ databases">
        <title>Caerostris extrusa draft genome.</title>
        <authorList>
            <person name="Kono N."/>
            <person name="Arakawa K."/>
        </authorList>
    </citation>
    <scope>NUCLEOTIDE SEQUENCE [LARGE SCALE GENOMIC DNA]</scope>
</reference>
<keyword evidence="10 11" id="KW-0739">Sodium transport</keyword>
<evidence type="ECO:0000256" key="6">
    <source>
        <dbReference type="ARBA" id="ARBA00023034"/>
    </source>
</evidence>
<keyword evidence="3 11" id="KW-0050">Antiport</keyword>
<proteinExistence type="inferred from homology"/>
<keyword evidence="2 11" id="KW-0813">Transport</keyword>
<dbReference type="PANTHER" id="PTHR10110">
    <property type="entry name" value="SODIUM/HYDROGEN EXCHANGER"/>
    <property type="match status" value="1"/>
</dbReference>
<dbReference type="InterPro" id="IPR006153">
    <property type="entry name" value="Cation/H_exchanger_TM"/>
</dbReference>
<feature type="transmembrane region" description="Helical" evidence="13">
    <location>
        <begin position="299"/>
        <end position="321"/>
    </location>
</feature>
<keyword evidence="6" id="KW-0333">Golgi apparatus</keyword>
<dbReference type="GO" id="GO:0015385">
    <property type="term" value="F:sodium:proton antiporter activity"/>
    <property type="evidence" value="ECO:0007669"/>
    <property type="project" value="InterPro"/>
</dbReference>
<accession>A0AAV4XTZ2</accession>
<evidence type="ECO:0000256" key="7">
    <source>
        <dbReference type="ARBA" id="ARBA00023053"/>
    </source>
</evidence>
<dbReference type="GO" id="GO:0051453">
    <property type="term" value="P:regulation of intracellular pH"/>
    <property type="evidence" value="ECO:0007669"/>
    <property type="project" value="TreeGrafter"/>
</dbReference>
<comment type="caution">
    <text evidence="15">The sequence shown here is derived from an EMBL/GenBank/DDBJ whole genome shotgun (WGS) entry which is preliminary data.</text>
</comment>
<evidence type="ECO:0000256" key="13">
    <source>
        <dbReference type="SAM" id="Phobius"/>
    </source>
</evidence>
<evidence type="ECO:0000256" key="2">
    <source>
        <dbReference type="ARBA" id="ARBA00022448"/>
    </source>
</evidence>
<evidence type="ECO:0000313" key="15">
    <source>
        <dbReference type="EMBL" id="GIY98631.1"/>
    </source>
</evidence>
<dbReference type="Pfam" id="PF00999">
    <property type="entry name" value="Na_H_Exchanger"/>
    <property type="match status" value="1"/>
</dbReference>
<sequence>MKFRKSTDKRQSSAVIFLKFIISFSLTFQIVQGLTETQSKNLQNEEAAKSILAEAFGSNNASSTSNSSYITTNDTSTTNETTVMTSSTTPSLDAVLPQKVQQKKSIIRVWQFFFVLIVMALCILLIHVLIQTNFQYLPESVSVVFLGALIERRGFQSNNIFFLVLLPPIMYESGYNLHKGNFFQNIGSILVFAIFGTAISAFIIGGGVYLLGMADVAYKLDFTESFAFGSLVSAVDPVATIAIFHALDVEPVLNMLVFGESILNDAVSIVLATTIIQANAPGMAAMSAGQAVLHGIGRFFLMFFASAAIGVVFALTAALLFKYVDLRKNPSLEFAMILVFTYAPYGLAEGLHLSGIMSILFNGVVMSHYTHFNLSPVTQITMQQTLRTLAFCSFRLIIKPSLVVWSIVLCLLGRALNIYPLSFVVNHFREHKITKKMMFIMWFSGLRGAISYALALHLEFEDEKRHVIVTTTLIIVLFTTLVLGGSTMPLMKFLKAGKKPRRKRKGQNTEISLSKTKRNELTEEEYEVNFMKSNLKGFVKLDVKYLIPFFTRRFTHQEVKDCKSQMTDLTNQWYQAIRGPSETDESDEEVEM</sequence>
<dbReference type="PANTHER" id="PTHR10110:SF191">
    <property type="entry name" value="SODIUM_HYDROGEN EXCHANGER 8"/>
    <property type="match status" value="1"/>
</dbReference>
<evidence type="ECO:0000256" key="5">
    <source>
        <dbReference type="ARBA" id="ARBA00022989"/>
    </source>
</evidence>
<evidence type="ECO:0000256" key="1">
    <source>
        <dbReference type="ARBA" id="ARBA00004653"/>
    </source>
</evidence>
<organism evidence="15 16">
    <name type="scientific">Caerostris extrusa</name>
    <name type="common">Bark spider</name>
    <name type="synonym">Caerostris bankana</name>
    <dbReference type="NCBI Taxonomy" id="172846"/>
    <lineage>
        <taxon>Eukaryota</taxon>
        <taxon>Metazoa</taxon>
        <taxon>Ecdysozoa</taxon>
        <taxon>Arthropoda</taxon>
        <taxon>Chelicerata</taxon>
        <taxon>Arachnida</taxon>
        <taxon>Araneae</taxon>
        <taxon>Araneomorphae</taxon>
        <taxon>Entelegynae</taxon>
        <taxon>Araneoidea</taxon>
        <taxon>Araneidae</taxon>
        <taxon>Caerostris</taxon>
    </lineage>
</organism>
<feature type="transmembrane region" description="Helical" evidence="13">
    <location>
        <begin position="226"/>
        <end position="247"/>
    </location>
</feature>
<dbReference type="PRINTS" id="PR01084">
    <property type="entry name" value="NAHEXCHNGR"/>
</dbReference>
<feature type="domain" description="Cation/H+ exchanger transmembrane" evidence="14">
    <location>
        <begin position="124"/>
        <end position="492"/>
    </location>
</feature>
<gene>
    <name evidence="15" type="ORF">CEXT_233181</name>
</gene>
<name>A0AAV4XTZ2_CAEEX</name>
<keyword evidence="7" id="KW-0915">Sodium</keyword>
<dbReference type="InterPro" id="IPR018422">
    <property type="entry name" value="Cation/H_exchanger_CPA1"/>
</dbReference>
<keyword evidence="8 11" id="KW-0406">Ion transport</keyword>
<dbReference type="GO" id="GO:0000139">
    <property type="term" value="C:Golgi membrane"/>
    <property type="evidence" value="ECO:0007669"/>
    <property type="project" value="UniProtKB-SubCell"/>
</dbReference>